<feature type="compositionally biased region" description="Low complexity" evidence="1">
    <location>
        <begin position="61"/>
        <end position="79"/>
    </location>
</feature>
<evidence type="ECO:0000256" key="2">
    <source>
        <dbReference type="SAM" id="Phobius"/>
    </source>
</evidence>
<protein>
    <recommendedName>
        <fullName evidence="5">DUF4878 domain-containing protein</fullName>
    </recommendedName>
</protein>
<feature type="compositionally biased region" description="Pro residues" evidence="1">
    <location>
        <begin position="1"/>
        <end position="12"/>
    </location>
</feature>
<evidence type="ECO:0000313" key="4">
    <source>
        <dbReference type="Proteomes" id="UP000520767"/>
    </source>
</evidence>
<keyword evidence="2" id="KW-0472">Membrane</keyword>
<gene>
    <name evidence="3" type="ORF">FHR82_007090</name>
</gene>
<evidence type="ECO:0000313" key="3">
    <source>
        <dbReference type="EMBL" id="MBB4910831.1"/>
    </source>
</evidence>
<accession>A0A7W7VHV8</accession>
<dbReference type="RefSeq" id="WP_184814861.1">
    <property type="nucleotide sequence ID" value="NZ_JACHJQ010000008.1"/>
</dbReference>
<comment type="caution">
    <text evidence="3">The sequence shown here is derived from an EMBL/GenBank/DDBJ whole genome shotgun (WGS) entry which is preliminary data.</text>
</comment>
<organism evidence="3 4">
    <name type="scientific">Actinophytocola algeriensis</name>
    <dbReference type="NCBI Taxonomy" id="1768010"/>
    <lineage>
        <taxon>Bacteria</taxon>
        <taxon>Bacillati</taxon>
        <taxon>Actinomycetota</taxon>
        <taxon>Actinomycetes</taxon>
        <taxon>Pseudonocardiales</taxon>
        <taxon>Pseudonocardiaceae</taxon>
    </lineage>
</organism>
<proteinExistence type="predicted"/>
<reference evidence="3 4" key="1">
    <citation type="submission" date="2020-08" db="EMBL/GenBank/DDBJ databases">
        <title>Genomic Encyclopedia of Type Strains, Phase III (KMG-III): the genomes of soil and plant-associated and newly described type strains.</title>
        <authorList>
            <person name="Whitman W."/>
        </authorList>
    </citation>
    <scope>NUCLEOTIDE SEQUENCE [LARGE SCALE GENOMIC DNA]</scope>
    <source>
        <strain evidence="3 4">CECT 8960</strain>
    </source>
</reference>
<evidence type="ECO:0000256" key="1">
    <source>
        <dbReference type="SAM" id="MobiDB-lite"/>
    </source>
</evidence>
<dbReference type="EMBL" id="JACHJQ010000008">
    <property type="protein sequence ID" value="MBB4910831.1"/>
    <property type="molecule type" value="Genomic_DNA"/>
</dbReference>
<feature type="transmembrane region" description="Helical" evidence="2">
    <location>
        <begin position="128"/>
        <end position="149"/>
    </location>
</feature>
<evidence type="ECO:0008006" key="5">
    <source>
        <dbReference type="Google" id="ProtNLM"/>
    </source>
</evidence>
<keyword evidence="4" id="KW-1185">Reference proteome</keyword>
<name>A0A7W7VHV8_9PSEU</name>
<keyword evidence="2" id="KW-0812">Transmembrane</keyword>
<sequence>MTNPTEPQPMPGTEPAHPAEDGDAAPTDATSPEDLPADDTASGADAPSTASSDEVPEDSAADVAPADGAPASEGVSPADEPVEPADEPSDGAAPGDPASGESTSATPPPVGGTVPAWWRWVGLHRKPVSLVAGLVVVAVVGTIVAVSVGGQGPRDVVQSYLDAIRSGDAQAALEIAGEPDDEEDRLRFLSADALADDWTVDAVVERNVREDEADVDVTFRAGDIARQGRFHLVKGDDGWTMESPFVKVDLAVGDLDVVELGAVRQAADRDVTTQVVPLLLFPGVYELYPSLRERLAFDQPLLVVPPTAFNDGAVRVTAAYTLTDAGAAAAQEAVNASVDRCATHTRARPPGCPFDISDDSTVRSLEEVTDIAWTIVTHPEAHFPATRTGIELVVRRPGTVKVTGTGVPEDGGARTPFTLTCEFGVDNLIIDVTADGVEIGNDVGDDYSAALGTECF</sequence>
<dbReference type="Proteomes" id="UP000520767">
    <property type="component" value="Unassembled WGS sequence"/>
</dbReference>
<keyword evidence="2" id="KW-1133">Transmembrane helix</keyword>
<feature type="compositionally biased region" description="Acidic residues" evidence="1">
    <location>
        <begin position="80"/>
        <end position="89"/>
    </location>
</feature>
<feature type="region of interest" description="Disordered" evidence="1">
    <location>
        <begin position="1"/>
        <end position="110"/>
    </location>
</feature>
<dbReference type="AlphaFoldDB" id="A0A7W7VHV8"/>